<keyword evidence="4" id="KW-0812">Transmembrane</keyword>
<reference evidence="12" key="2">
    <citation type="submission" date="2017-02" db="UniProtKB">
        <authorList>
            <consortium name="WormBaseParasite"/>
        </authorList>
    </citation>
    <scope>IDENTIFICATION</scope>
</reference>
<evidence type="ECO:0000256" key="7">
    <source>
        <dbReference type="ARBA" id="ARBA00022892"/>
    </source>
</evidence>
<dbReference type="PANTHER" id="PTHR23284:SF0">
    <property type="entry name" value="PROLACTIN REGULATORY ELEMENT-BINDING PROTEIN"/>
    <property type="match status" value="1"/>
</dbReference>
<evidence type="ECO:0000256" key="3">
    <source>
        <dbReference type="ARBA" id="ARBA00022574"/>
    </source>
</evidence>
<dbReference type="GO" id="GO:0015031">
    <property type="term" value="P:protein transport"/>
    <property type="evidence" value="ECO:0007669"/>
    <property type="project" value="UniProtKB-KW"/>
</dbReference>
<accession>A0A0K0DBY5</accession>
<keyword evidence="2" id="KW-0813">Transport</keyword>
<comment type="subcellular location">
    <subcellularLocation>
        <location evidence="1">Endoplasmic reticulum membrane</location>
        <topology evidence="1">Single-pass membrane protein</topology>
    </subcellularLocation>
</comment>
<dbReference type="STRING" id="6313.A0A0K0DBY5"/>
<reference evidence="11" key="1">
    <citation type="submission" date="2012-09" db="EMBL/GenBank/DDBJ databases">
        <authorList>
            <person name="Martin A.A."/>
        </authorList>
    </citation>
    <scope>NUCLEOTIDE SEQUENCE</scope>
</reference>
<evidence type="ECO:0000256" key="10">
    <source>
        <dbReference type="ARBA" id="ARBA00023136"/>
    </source>
</evidence>
<dbReference type="InterPro" id="IPR015943">
    <property type="entry name" value="WD40/YVTN_repeat-like_dom_sf"/>
</dbReference>
<keyword evidence="6" id="KW-0256">Endoplasmic reticulum</keyword>
<evidence type="ECO:0000256" key="9">
    <source>
        <dbReference type="ARBA" id="ARBA00022989"/>
    </source>
</evidence>
<dbReference type="PANTHER" id="PTHR23284">
    <property type="entry name" value="PROLACTIN REGULATORY ELEMENT BINDING PROTEIN"/>
    <property type="match status" value="1"/>
</dbReference>
<dbReference type="GO" id="GO:0003400">
    <property type="term" value="P:regulation of COPII vesicle coating"/>
    <property type="evidence" value="ECO:0007669"/>
    <property type="project" value="TreeGrafter"/>
</dbReference>
<dbReference type="InterPro" id="IPR036322">
    <property type="entry name" value="WD40_repeat_dom_sf"/>
</dbReference>
<evidence type="ECO:0000313" key="11">
    <source>
        <dbReference type="Proteomes" id="UP000035642"/>
    </source>
</evidence>
<keyword evidence="10" id="KW-0472">Membrane</keyword>
<dbReference type="WBParaSite" id="ACAC_0000800301-mRNA-1">
    <property type="protein sequence ID" value="ACAC_0000800301-mRNA-1"/>
    <property type="gene ID" value="ACAC_0000800301"/>
</dbReference>
<dbReference type="GO" id="GO:0006888">
    <property type="term" value="P:endoplasmic reticulum to Golgi vesicle-mediated transport"/>
    <property type="evidence" value="ECO:0007669"/>
    <property type="project" value="TreeGrafter"/>
</dbReference>
<keyword evidence="9" id="KW-1133">Transmembrane helix</keyword>
<proteinExistence type="predicted"/>
<dbReference type="GO" id="GO:0005789">
    <property type="term" value="C:endoplasmic reticulum membrane"/>
    <property type="evidence" value="ECO:0007669"/>
    <property type="project" value="UniProtKB-SubCell"/>
</dbReference>
<keyword evidence="7" id="KW-0931">ER-Golgi transport</keyword>
<evidence type="ECO:0000256" key="4">
    <source>
        <dbReference type="ARBA" id="ARBA00022692"/>
    </source>
</evidence>
<sequence>MVLPCFHSYRAYGLHPYSWQNFELGCMVRSVRCTGLGSGSSLVFVAGYNPVSLTSKRSIASLCISSCGNFTGIGTMGGSVLIYDTHEMKQCIAFKDTHGIFVTAVEFLDRTSTDVLSLIPQPTSGNARQVPGPGSCARASIISLSADQTIQNDLFIPMLNDAQCHT</sequence>
<evidence type="ECO:0000256" key="8">
    <source>
        <dbReference type="ARBA" id="ARBA00022927"/>
    </source>
</evidence>
<keyword evidence="11" id="KW-1185">Reference proteome</keyword>
<keyword evidence="3" id="KW-0853">WD repeat</keyword>
<dbReference type="Gene3D" id="2.130.10.10">
    <property type="entry name" value="YVTN repeat-like/Quinoprotein amine dehydrogenase"/>
    <property type="match status" value="1"/>
</dbReference>
<protein>
    <submittedName>
        <fullName evidence="12">BCAS3 domain-containing protein</fullName>
    </submittedName>
</protein>
<keyword evidence="5" id="KW-0677">Repeat</keyword>
<dbReference type="Proteomes" id="UP000035642">
    <property type="component" value="Unassembled WGS sequence"/>
</dbReference>
<evidence type="ECO:0000256" key="5">
    <source>
        <dbReference type="ARBA" id="ARBA00022737"/>
    </source>
</evidence>
<evidence type="ECO:0000313" key="12">
    <source>
        <dbReference type="WBParaSite" id="ACAC_0000800301-mRNA-1"/>
    </source>
</evidence>
<dbReference type="GO" id="GO:0005085">
    <property type="term" value="F:guanyl-nucleotide exchange factor activity"/>
    <property type="evidence" value="ECO:0007669"/>
    <property type="project" value="InterPro"/>
</dbReference>
<evidence type="ECO:0000256" key="6">
    <source>
        <dbReference type="ARBA" id="ARBA00022824"/>
    </source>
</evidence>
<dbReference type="SUPFAM" id="SSF50978">
    <property type="entry name" value="WD40 repeat-like"/>
    <property type="match status" value="1"/>
</dbReference>
<evidence type="ECO:0000256" key="2">
    <source>
        <dbReference type="ARBA" id="ARBA00022448"/>
    </source>
</evidence>
<keyword evidence="8" id="KW-0653">Protein transport</keyword>
<organism evidence="11 12">
    <name type="scientific">Angiostrongylus cantonensis</name>
    <name type="common">Rat lungworm</name>
    <dbReference type="NCBI Taxonomy" id="6313"/>
    <lineage>
        <taxon>Eukaryota</taxon>
        <taxon>Metazoa</taxon>
        <taxon>Ecdysozoa</taxon>
        <taxon>Nematoda</taxon>
        <taxon>Chromadorea</taxon>
        <taxon>Rhabditida</taxon>
        <taxon>Rhabditina</taxon>
        <taxon>Rhabditomorpha</taxon>
        <taxon>Strongyloidea</taxon>
        <taxon>Metastrongylidae</taxon>
        <taxon>Angiostrongylus</taxon>
    </lineage>
</organism>
<evidence type="ECO:0000256" key="1">
    <source>
        <dbReference type="ARBA" id="ARBA00004389"/>
    </source>
</evidence>
<name>A0A0K0DBY5_ANGCA</name>
<dbReference type="AlphaFoldDB" id="A0A0K0DBY5"/>
<dbReference type="InterPro" id="IPR045260">
    <property type="entry name" value="Sec12-like"/>
</dbReference>